<dbReference type="EMBL" id="AZAC01000046">
    <property type="protein sequence ID" value="KIX11677.1"/>
    <property type="molecule type" value="Genomic_DNA"/>
</dbReference>
<evidence type="ECO:0000313" key="2">
    <source>
        <dbReference type="Proteomes" id="UP000032233"/>
    </source>
</evidence>
<accession>A0A0D2G9Y9</accession>
<evidence type="ECO:0000313" key="1">
    <source>
        <dbReference type="EMBL" id="KIX11677.1"/>
    </source>
</evidence>
<dbReference type="InParanoid" id="A0A0D2G9Y9"/>
<comment type="caution">
    <text evidence="1">The sequence shown here is derived from an EMBL/GenBank/DDBJ whole genome shotgun (WGS) entry which is preliminary data.</text>
</comment>
<gene>
    <name evidence="1" type="ORF">X474_23070</name>
</gene>
<dbReference type="Proteomes" id="UP000032233">
    <property type="component" value="Unassembled WGS sequence"/>
</dbReference>
<name>A0A0D2G9Y9_9BACT</name>
<proteinExistence type="predicted"/>
<keyword evidence="2" id="KW-1185">Reference proteome</keyword>
<sequence>MPIPIKKIEQKYLDYNSFRPHSSLDNRLLDQFMEEASESRIFLQLPGTV</sequence>
<reference evidence="1 2" key="1">
    <citation type="submission" date="2013-11" db="EMBL/GenBank/DDBJ databases">
        <title>Metagenomic analysis of a methanogenic consortium involved in long chain n-alkane degradation.</title>
        <authorList>
            <person name="Davidova I.A."/>
            <person name="Callaghan A.V."/>
            <person name="Wawrik B."/>
            <person name="Pruitt S."/>
            <person name="Marks C."/>
            <person name="Duncan K.E."/>
            <person name="Suflita J.M."/>
        </authorList>
    </citation>
    <scope>NUCLEOTIDE SEQUENCE [LARGE SCALE GENOMIC DNA]</scope>
    <source>
        <strain evidence="1 2">SPR</strain>
    </source>
</reference>
<protein>
    <submittedName>
        <fullName evidence="1">Uncharacterized protein</fullName>
    </submittedName>
</protein>
<organism evidence="1 2">
    <name type="scientific">Dethiosulfatarculus sandiegensis</name>
    <dbReference type="NCBI Taxonomy" id="1429043"/>
    <lineage>
        <taxon>Bacteria</taxon>
        <taxon>Pseudomonadati</taxon>
        <taxon>Thermodesulfobacteriota</taxon>
        <taxon>Desulfarculia</taxon>
        <taxon>Desulfarculales</taxon>
        <taxon>Desulfarculaceae</taxon>
        <taxon>Dethiosulfatarculus</taxon>
    </lineage>
</organism>
<dbReference type="AlphaFoldDB" id="A0A0D2G9Y9"/>